<evidence type="ECO:0000256" key="5">
    <source>
        <dbReference type="ARBA" id="ARBA00022771"/>
    </source>
</evidence>
<dbReference type="Pfam" id="PF14608">
    <property type="entry name" value="zf-CCCH_2"/>
    <property type="match status" value="4"/>
</dbReference>
<keyword evidence="4" id="KW-0677">Repeat</keyword>
<feature type="compositionally biased region" description="Gly residues" evidence="8">
    <location>
        <begin position="316"/>
        <end position="333"/>
    </location>
</feature>
<feature type="compositionally biased region" description="Low complexity" evidence="8">
    <location>
        <begin position="420"/>
        <end position="429"/>
    </location>
</feature>
<dbReference type="EMBL" id="KZ994591">
    <property type="protein sequence ID" value="RKO92548.1"/>
    <property type="molecule type" value="Genomic_DNA"/>
</dbReference>
<dbReference type="AlphaFoldDB" id="A0A4P9WLP1"/>
<sequence>MLRIQGRGIAQGFRILYRAAAKIVVDSNTPPEGPDLPAKKASSFDSSLPPSPLTLARMDIDRVRVRCARPFSRQKPQTGSFLAATAEPPSLVTLQAGSSSAVPALVPPTLYSTLESHFLLLSSSFSQNAVRSLYTQVNSGETELDDDVLEFTILMVRNGKDPDEIVKELSGFVSEELALKFVGLLTEWLQANQESENAELGEGRPDAGGGPSSTATEGTSVAGNRRKRDDEDDDGRAAPSASGESSSVQGGEARPFKFTRIEWDDRPSNAPVATPRFVGGSGNALTSAPPLGSGGRDRGAPGAGALGRGYNSRNGGQWGSGNGNGGGRDIGVGHNGAGGRVPITSRLGPQRPETTFRATPPPHLLQRGPMQQVQQHLGGGMHQFGQPQGLPGFQQFGQHMPARPHGQMQQHRFTGQGGMPQQFYPHQQGPPGGGQHGMQGRLGPAGFQPHNGGPDGGPSGPSGPNGPNGPNGLNGPIGPGSNGPGSNGPHTGRPFYDAPHRGPPPSSRPPPASSAREMAPRCTFWPNCSRQASCTYLHPSAPCTNPACPYPADRCHFIHPDCRWGSACTNQGCRFLHRRPSAAAAATVRCRFFPNCTNVACPYMHPAATVVGSSVPGAAKVGPGDDGEDGKTPCKFEPFCTRKGCKFLHGAPTASAAMTPSKKFEAPPASESSSASSASGKGRNRTMVFSGPGAHISERGFAVPDAETEKVALKEEPTA</sequence>
<feature type="compositionally biased region" description="Gly residues" evidence="8">
    <location>
        <begin position="475"/>
        <end position="486"/>
    </location>
</feature>
<accession>A0A4P9WLP1</accession>
<feature type="region of interest" description="Disordered" evidence="8">
    <location>
        <begin position="28"/>
        <end position="50"/>
    </location>
</feature>
<keyword evidence="10" id="KW-1185">Reference proteome</keyword>
<evidence type="ECO:0000256" key="6">
    <source>
        <dbReference type="ARBA" id="ARBA00022833"/>
    </source>
</evidence>
<evidence type="ECO:0000256" key="7">
    <source>
        <dbReference type="ARBA" id="ARBA00023242"/>
    </source>
</evidence>
<comment type="subcellular location">
    <subcellularLocation>
        <location evidence="1">Nucleus</location>
    </subcellularLocation>
</comment>
<evidence type="ECO:0000313" key="10">
    <source>
        <dbReference type="Proteomes" id="UP000269721"/>
    </source>
</evidence>
<evidence type="ECO:0000313" key="9">
    <source>
        <dbReference type="EMBL" id="RKO92548.1"/>
    </source>
</evidence>
<feature type="region of interest" description="Disordered" evidence="8">
    <location>
        <begin position="195"/>
        <end position="333"/>
    </location>
</feature>
<evidence type="ECO:0008006" key="11">
    <source>
        <dbReference type="Google" id="ProtNLM"/>
    </source>
</evidence>
<evidence type="ECO:0000256" key="3">
    <source>
        <dbReference type="ARBA" id="ARBA00022723"/>
    </source>
</evidence>
<gene>
    <name evidence="9" type="ORF">BDK51DRAFT_41693</name>
</gene>
<dbReference type="GO" id="GO:0005634">
    <property type="term" value="C:nucleus"/>
    <property type="evidence" value="ECO:0007669"/>
    <property type="project" value="UniProtKB-SubCell"/>
</dbReference>
<dbReference type="InterPro" id="IPR040366">
    <property type="entry name" value="Nab2/ZC3H14"/>
</dbReference>
<evidence type="ECO:0000256" key="1">
    <source>
        <dbReference type="ARBA" id="ARBA00004123"/>
    </source>
</evidence>
<dbReference type="GO" id="GO:0005737">
    <property type="term" value="C:cytoplasm"/>
    <property type="evidence" value="ECO:0007669"/>
    <property type="project" value="TreeGrafter"/>
</dbReference>
<comment type="similarity">
    <text evidence="2">Belongs to the ZC3H14 family.</text>
</comment>
<feature type="compositionally biased region" description="Pro residues" evidence="8">
    <location>
        <begin position="501"/>
        <end position="512"/>
    </location>
</feature>
<keyword evidence="7" id="KW-0539">Nucleus</keyword>
<dbReference type="PANTHER" id="PTHR14738:SF29">
    <property type="entry name" value="ZINC FINGER CCCH DOMAIN-CONTAINING PROTEIN 14"/>
    <property type="match status" value="1"/>
</dbReference>
<organism evidence="9 10">
    <name type="scientific">Blyttiomyces helicus</name>
    <dbReference type="NCBI Taxonomy" id="388810"/>
    <lineage>
        <taxon>Eukaryota</taxon>
        <taxon>Fungi</taxon>
        <taxon>Fungi incertae sedis</taxon>
        <taxon>Chytridiomycota</taxon>
        <taxon>Chytridiomycota incertae sedis</taxon>
        <taxon>Chytridiomycetes</taxon>
        <taxon>Chytridiomycetes incertae sedis</taxon>
        <taxon>Blyttiomyces</taxon>
    </lineage>
</organism>
<feature type="region of interest" description="Disordered" evidence="8">
    <location>
        <begin position="656"/>
        <end position="719"/>
    </location>
</feature>
<dbReference type="GO" id="GO:0043488">
    <property type="term" value="P:regulation of mRNA stability"/>
    <property type="evidence" value="ECO:0007669"/>
    <property type="project" value="InterPro"/>
</dbReference>
<evidence type="ECO:0000256" key="4">
    <source>
        <dbReference type="ARBA" id="ARBA00022737"/>
    </source>
</evidence>
<proteinExistence type="inferred from homology"/>
<dbReference type="GO" id="GO:0008143">
    <property type="term" value="F:poly(A) binding"/>
    <property type="evidence" value="ECO:0007669"/>
    <property type="project" value="InterPro"/>
</dbReference>
<dbReference type="Proteomes" id="UP000269721">
    <property type="component" value="Unassembled WGS sequence"/>
</dbReference>
<keyword evidence="5" id="KW-0863">Zinc-finger</keyword>
<name>A0A4P9WLP1_9FUNG</name>
<dbReference type="PANTHER" id="PTHR14738">
    <property type="entry name" value="ZINC FINGER CCCH DOMAIN-CONTAINING PROTEIN 14"/>
    <property type="match status" value="1"/>
</dbReference>
<dbReference type="OrthoDB" id="438553at2759"/>
<feature type="compositionally biased region" description="Polar residues" evidence="8">
    <location>
        <begin position="212"/>
        <end position="222"/>
    </location>
</feature>
<keyword evidence="3" id="KW-0479">Metal-binding</keyword>
<reference evidence="9" key="1">
    <citation type="submission" date="2018-06" db="EMBL/GenBank/DDBJ databases">
        <title>Leveraging single-cell genomics to expand the Fungal Tree of Life.</title>
        <authorList>
            <consortium name="DOE Joint Genome Institute"/>
            <person name="Ahrendt S.R."/>
            <person name="Quandt C.A."/>
            <person name="Ciobanu D."/>
            <person name="Clum A."/>
            <person name="Salamov A."/>
            <person name="Andreopoulos B."/>
            <person name="Cheng J.-F."/>
            <person name="Woyke T."/>
            <person name="Pelin A."/>
            <person name="Henrissat B."/>
            <person name="Reynolds N."/>
            <person name="Benny G.L."/>
            <person name="Smith M.E."/>
            <person name="James T.Y."/>
            <person name="Grigoriev I.V."/>
        </authorList>
    </citation>
    <scope>NUCLEOTIDE SEQUENCE</scope>
    <source>
        <strain evidence="9">Perch Fen</strain>
    </source>
</reference>
<keyword evidence="6" id="KW-0862">Zinc</keyword>
<feature type="region of interest" description="Disordered" evidence="8">
    <location>
        <begin position="402"/>
        <end position="516"/>
    </location>
</feature>
<dbReference type="Gene3D" id="4.10.1000.30">
    <property type="match status" value="2"/>
</dbReference>
<dbReference type="GO" id="GO:0008270">
    <property type="term" value="F:zinc ion binding"/>
    <property type="evidence" value="ECO:0007669"/>
    <property type="project" value="UniProtKB-KW"/>
</dbReference>
<feature type="compositionally biased region" description="Low complexity" evidence="8">
    <location>
        <begin position="666"/>
        <end position="679"/>
    </location>
</feature>
<evidence type="ECO:0000256" key="2">
    <source>
        <dbReference type="ARBA" id="ARBA00008423"/>
    </source>
</evidence>
<feature type="compositionally biased region" description="Basic and acidic residues" evidence="8">
    <location>
        <begin position="707"/>
        <end position="719"/>
    </location>
</feature>
<protein>
    <recommendedName>
        <fullName evidence="11">C3H1-type domain-containing protein</fullName>
    </recommendedName>
</protein>
<evidence type="ECO:0000256" key="8">
    <source>
        <dbReference type="SAM" id="MobiDB-lite"/>
    </source>
</evidence>